<dbReference type="InterPro" id="IPR029045">
    <property type="entry name" value="ClpP/crotonase-like_dom_sf"/>
</dbReference>
<accession>A0A3G5AB82</accession>
<gene>
    <name evidence="1" type="ORF">Hyperionvirus26_25</name>
</gene>
<name>A0A3G5AB82_9VIRU</name>
<dbReference type="SUPFAM" id="SSF52096">
    <property type="entry name" value="ClpP/crotonase"/>
    <property type="match status" value="1"/>
</dbReference>
<proteinExistence type="predicted"/>
<dbReference type="GO" id="GO:0016020">
    <property type="term" value="C:membrane"/>
    <property type="evidence" value="ECO:0007669"/>
    <property type="project" value="InterPro"/>
</dbReference>
<protein>
    <recommendedName>
        <fullName evidence="2">Serine dehydrogenase proteinase</fullName>
    </recommendedName>
</protein>
<dbReference type="Gene3D" id="3.90.226.10">
    <property type="entry name" value="2-enoyl-CoA Hydratase, Chain A, domain 1"/>
    <property type="match status" value="1"/>
</dbReference>
<dbReference type="Pfam" id="PF01972">
    <property type="entry name" value="SDH_protease"/>
    <property type="match status" value="1"/>
</dbReference>
<dbReference type="PANTHER" id="PTHR35984:SF1">
    <property type="entry name" value="PERIPLASMIC SERINE PROTEASE"/>
    <property type="match status" value="1"/>
</dbReference>
<dbReference type="EMBL" id="MK072408">
    <property type="protein sequence ID" value="AYV84470.1"/>
    <property type="molecule type" value="Genomic_DNA"/>
</dbReference>
<organism evidence="1">
    <name type="scientific">Hyperionvirus sp</name>
    <dbReference type="NCBI Taxonomy" id="2487770"/>
    <lineage>
        <taxon>Viruses</taxon>
        <taxon>Varidnaviria</taxon>
        <taxon>Bamfordvirae</taxon>
        <taxon>Nucleocytoviricota</taxon>
        <taxon>Megaviricetes</taxon>
        <taxon>Imitervirales</taxon>
        <taxon>Mimiviridae</taxon>
        <taxon>Klosneuvirinae</taxon>
    </lineage>
</organism>
<evidence type="ECO:0000313" key="1">
    <source>
        <dbReference type="EMBL" id="AYV84470.1"/>
    </source>
</evidence>
<reference evidence="1" key="1">
    <citation type="submission" date="2018-10" db="EMBL/GenBank/DDBJ databases">
        <title>Hidden diversity of soil giant viruses.</title>
        <authorList>
            <person name="Schulz F."/>
            <person name="Alteio L."/>
            <person name="Goudeau D."/>
            <person name="Ryan E.M."/>
            <person name="Malmstrom R.R."/>
            <person name="Blanchard J."/>
            <person name="Woyke T."/>
        </authorList>
    </citation>
    <scope>NUCLEOTIDE SEQUENCE</scope>
    <source>
        <strain evidence="1">HYV1</strain>
    </source>
</reference>
<dbReference type="InterPro" id="IPR002825">
    <property type="entry name" value="Pept_S49_ser-pept_pro"/>
</dbReference>
<dbReference type="PANTHER" id="PTHR35984">
    <property type="entry name" value="PERIPLASMIC SERINE PROTEASE"/>
    <property type="match status" value="1"/>
</dbReference>
<evidence type="ECO:0008006" key="2">
    <source>
        <dbReference type="Google" id="ProtNLM"/>
    </source>
</evidence>
<sequence>MATKEIHPIYALTAGVVGGAICFATIKKIHDSIKATQLIKENVRLNKIIVNDNLDSIQFIEAFEKLDMKKPIIIEITTYGGSYNEYFHVIKYLAKKKSECTLKIICHIPKYASSGGWLLANCADEFVFRKSSYVTPFDPQFNLAVAEYCPVTMFENKAITDLIDKRGIKEAGVKHKACQIISSSRILIDLLGKMQKWPEDKQNQIFEEFLSGKYEHSTKFMPHELAELGYSVSYF</sequence>